<accession>A0A1G7RKU8</accession>
<feature type="transmembrane region" description="Helical" evidence="1">
    <location>
        <begin position="67"/>
        <end position="92"/>
    </location>
</feature>
<evidence type="ECO:0000313" key="3">
    <source>
        <dbReference type="Proteomes" id="UP000199415"/>
    </source>
</evidence>
<evidence type="ECO:0000256" key="1">
    <source>
        <dbReference type="SAM" id="Phobius"/>
    </source>
</evidence>
<dbReference type="PANTHER" id="PTHR35519:SF2">
    <property type="entry name" value="PH DOMAIN PROTEIN"/>
    <property type="match status" value="1"/>
</dbReference>
<dbReference type="EMBL" id="FNCE01000005">
    <property type="protein sequence ID" value="SDG11372.1"/>
    <property type="molecule type" value="Genomic_DNA"/>
</dbReference>
<keyword evidence="1" id="KW-0812">Transmembrane</keyword>
<gene>
    <name evidence="2" type="ORF">SAMN05216241_105174</name>
</gene>
<name>A0A1G7RKU8_9PROT</name>
<dbReference type="InterPro" id="IPR025187">
    <property type="entry name" value="DUF4112"/>
</dbReference>
<reference evidence="2 3" key="1">
    <citation type="submission" date="2016-10" db="EMBL/GenBank/DDBJ databases">
        <authorList>
            <person name="de Groot N.N."/>
        </authorList>
    </citation>
    <scope>NUCLEOTIDE SEQUENCE [LARGE SCALE GENOMIC DNA]</scope>
    <source>
        <strain evidence="2 3">DSM 25584</strain>
    </source>
</reference>
<dbReference type="PANTHER" id="PTHR35519">
    <property type="entry name" value="MEMBRANE PROTEINS"/>
    <property type="match status" value="1"/>
</dbReference>
<keyword evidence="1" id="KW-0472">Membrane</keyword>
<dbReference type="Pfam" id="PF13430">
    <property type="entry name" value="DUF4112"/>
    <property type="match status" value="1"/>
</dbReference>
<proteinExistence type="predicted"/>
<organism evidence="2 3">
    <name type="scientific">Limimonas halophila</name>
    <dbReference type="NCBI Taxonomy" id="1082479"/>
    <lineage>
        <taxon>Bacteria</taxon>
        <taxon>Pseudomonadati</taxon>
        <taxon>Pseudomonadota</taxon>
        <taxon>Alphaproteobacteria</taxon>
        <taxon>Rhodospirillales</taxon>
        <taxon>Rhodovibrionaceae</taxon>
        <taxon>Limimonas</taxon>
    </lineage>
</organism>
<dbReference type="STRING" id="1082479.SAMN05216241_105174"/>
<feature type="transmembrane region" description="Helical" evidence="1">
    <location>
        <begin position="36"/>
        <end position="61"/>
    </location>
</feature>
<sequence>MADRAREVQRLATLAHWLDDFLRIPGTRIRVGLDPILGLVPGGGDAVMAAVSLLIVARAWQLGAPPALVAAMLGNVALDFVVGLVPVAGDLLDAGVKCNRRNVNLLRRHLGV</sequence>
<dbReference type="RefSeq" id="WP_090019816.1">
    <property type="nucleotide sequence ID" value="NZ_FNCE01000005.1"/>
</dbReference>
<evidence type="ECO:0000313" key="2">
    <source>
        <dbReference type="EMBL" id="SDG11372.1"/>
    </source>
</evidence>
<dbReference type="OrthoDB" id="513552at2"/>
<protein>
    <recommendedName>
        <fullName evidence="4">DUF4112 domain-containing protein</fullName>
    </recommendedName>
</protein>
<dbReference type="Proteomes" id="UP000199415">
    <property type="component" value="Unassembled WGS sequence"/>
</dbReference>
<keyword evidence="1" id="KW-1133">Transmembrane helix</keyword>
<evidence type="ECO:0008006" key="4">
    <source>
        <dbReference type="Google" id="ProtNLM"/>
    </source>
</evidence>
<keyword evidence="3" id="KW-1185">Reference proteome</keyword>
<dbReference type="AlphaFoldDB" id="A0A1G7RKU8"/>